<dbReference type="EMBL" id="GL832965">
    <property type="protein sequence ID" value="EGD73162.1"/>
    <property type="molecule type" value="Genomic_DNA"/>
</dbReference>
<proteinExistence type="inferred from homology"/>
<gene>
    <name evidence="11" type="ORF">PTSG_04876</name>
</gene>
<evidence type="ECO:0000256" key="5">
    <source>
        <dbReference type="ARBA" id="ARBA00022722"/>
    </source>
</evidence>
<dbReference type="AlphaFoldDB" id="F2U8V9"/>
<dbReference type="Gene3D" id="1.10.238.10">
    <property type="entry name" value="EF-hand"/>
    <property type="match status" value="1"/>
</dbReference>
<name>F2U8V9_SALR5</name>
<feature type="domain" description="EF-hand" evidence="10">
    <location>
        <begin position="312"/>
        <end position="347"/>
    </location>
</feature>
<evidence type="ECO:0000256" key="8">
    <source>
        <dbReference type="ARBA" id="ARBA00022801"/>
    </source>
</evidence>
<dbReference type="OMA" id="NICFRAS"/>
<dbReference type="GO" id="GO:0005509">
    <property type="term" value="F:calcium ion binding"/>
    <property type="evidence" value="ECO:0007669"/>
    <property type="project" value="InterPro"/>
</dbReference>
<dbReference type="InterPro" id="IPR036980">
    <property type="entry name" value="RNase_P/MRP_Rpp29_sf"/>
</dbReference>
<dbReference type="InterPro" id="IPR016848">
    <property type="entry name" value="RNase_P/MRP_Rpp29-subunit"/>
</dbReference>
<dbReference type="SMART" id="SM00538">
    <property type="entry name" value="POP4"/>
    <property type="match status" value="1"/>
</dbReference>
<evidence type="ECO:0000313" key="12">
    <source>
        <dbReference type="Proteomes" id="UP000007799"/>
    </source>
</evidence>
<dbReference type="PANTHER" id="PTHR13348:SF0">
    <property type="entry name" value="RIBONUCLEASE P PROTEIN SUBUNIT P29"/>
    <property type="match status" value="1"/>
</dbReference>
<evidence type="ECO:0000256" key="4">
    <source>
        <dbReference type="ARBA" id="ARBA00022694"/>
    </source>
</evidence>
<evidence type="ECO:0000313" key="11">
    <source>
        <dbReference type="EMBL" id="EGD73162.1"/>
    </source>
</evidence>
<dbReference type="InParanoid" id="F2U8V9"/>
<dbReference type="GO" id="GO:0016787">
    <property type="term" value="F:hydrolase activity"/>
    <property type="evidence" value="ECO:0007669"/>
    <property type="project" value="UniProtKB-KW"/>
</dbReference>
<organism evidence="12">
    <name type="scientific">Salpingoeca rosetta (strain ATCC 50818 / BSB-021)</name>
    <dbReference type="NCBI Taxonomy" id="946362"/>
    <lineage>
        <taxon>Eukaryota</taxon>
        <taxon>Choanoflagellata</taxon>
        <taxon>Craspedida</taxon>
        <taxon>Salpingoecidae</taxon>
        <taxon>Salpingoeca</taxon>
    </lineage>
</organism>
<dbReference type="InterPro" id="IPR023538">
    <property type="entry name" value="RNP1"/>
</dbReference>
<dbReference type="GO" id="GO:0005634">
    <property type="term" value="C:nucleus"/>
    <property type="evidence" value="ECO:0007669"/>
    <property type="project" value="UniProtKB-SubCell"/>
</dbReference>
<dbReference type="GO" id="GO:0006364">
    <property type="term" value="P:rRNA processing"/>
    <property type="evidence" value="ECO:0007669"/>
    <property type="project" value="TreeGrafter"/>
</dbReference>
<dbReference type="Pfam" id="PF13499">
    <property type="entry name" value="EF-hand_7"/>
    <property type="match status" value="1"/>
</dbReference>
<evidence type="ECO:0000259" key="10">
    <source>
        <dbReference type="PROSITE" id="PS50222"/>
    </source>
</evidence>
<keyword evidence="4" id="KW-0819">tRNA processing</keyword>
<dbReference type="GeneID" id="16074773"/>
<protein>
    <recommendedName>
        <fullName evidence="10">EF-hand domain-containing protein</fullName>
    </recommendedName>
</protein>
<dbReference type="FunFam" id="1.10.238.10:FF:000003">
    <property type="entry name" value="Calmodulin A"/>
    <property type="match status" value="1"/>
</dbReference>
<dbReference type="KEGG" id="sre:PTSG_04876"/>
<evidence type="ECO:0000256" key="6">
    <source>
        <dbReference type="ARBA" id="ARBA00022737"/>
    </source>
</evidence>
<keyword evidence="3" id="KW-0963">Cytoplasm</keyword>
<dbReference type="InterPro" id="IPR002048">
    <property type="entry name" value="EF_hand_dom"/>
</dbReference>
<dbReference type="Gene3D" id="2.30.30.210">
    <property type="entry name" value="Ribonuclease P/MRP, subunit p29"/>
    <property type="match status" value="1"/>
</dbReference>
<dbReference type="InterPro" id="IPR011992">
    <property type="entry name" value="EF-hand-dom_pair"/>
</dbReference>
<evidence type="ECO:0000256" key="1">
    <source>
        <dbReference type="ARBA" id="ARBA00004123"/>
    </source>
</evidence>
<dbReference type="Pfam" id="PF01868">
    <property type="entry name" value="RNase_P-MRP_p29"/>
    <property type="match status" value="1"/>
</dbReference>
<dbReference type="GO" id="GO:0000172">
    <property type="term" value="C:ribonuclease MRP complex"/>
    <property type="evidence" value="ECO:0007669"/>
    <property type="project" value="InterPro"/>
</dbReference>
<dbReference type="GO" id="GO:0004519">
    <property type="term" value="F:endonuclease activity"/>
    <property type="evidence" value="ECO:0007669"/>
    <property type="project" value="UniProtKB-KW"/>
</dbReference>
<dbReference type="STRING" id="946362.F2U8V9"/>
<keyword evidence="5" id="KW-0540">Nuclease</keyword>
<dbReference type="FunCoup" id="F2U8V9">
    <property type="interactions" value="794"/>
</dbReference>
<dbReference type="SUPFAM" id="SSF101744">
    <property type="entry name" value="Rof/RNase P subunit-like"/>
    <property type="match status" value="1"/>
</dbReference>
<dbReference type="CDD" id="cd00051">
    <property type="entry name" value="EFh"/>
    <property type="match status" value="1"/>
</dbReference>
<comment type="subcellular location">
    <subcellularLocation>
        <location evidence="1">Nucleus</location>
    </subcellularLocation>
</comment>
<dbReference type="GO" id="GO:0030677">
    <property type="term" value="C:ribonuclease P complex"/>
    <property type="evidence" value="ECO:0007669"/>
    <property type="project" value="InterPro"/>
</dbReference>
<keyword evidence="8" id="KW-0378">Hydrolase</keyword>
<keyword evidence="12" id="KW-1185">Reference proteome</keyword>
<dbReference type="GO" id="GO:0001682">
    <property type="term" value="P:tRNA 5'-leader removal"/>
    <property type="evidence" value="ECO:0007669"/>
    <property type="project" value="InterPro"/>
</dbReference>
<dbReference type="PANTHER" id="PTHR13348">
    <property type="entry name" value="RIBONUCLEASE P SUBUNIT P29"/>
    <property type="match status" value="1"/>
</dbReference>
<evidence type="ECO:0000256" key="7">
    <source>
        <dbReference type="ARBA" id="ARBA00022759"/>
    </source>
</evidence>
<sequence length="348" mass="39752">MGGRGGSGRRRDGGGDRDGRRQRLAADNEEDLYRKLPKIVESKLELPPTQAALQDEVRTLMEDLVSATESRAEAVVRSKLEAKVLLLDNVMDAKKPAFGEDDAETTPQHLQHTRKTKPKQGFFELEPEARKYANFEPLHALWKQYMQQILKYDDDRSTPDGMGQALVKADFHGCCITVVKSRRPGLIGQAGIVIQETENTFRIINRANTIKVLPKCDSIFSFELGKYTFTIFGNHFRLKPVDRAARKFKAKASIELLVDLDEFISIVEHLSRSEVDIRREIMQGFKHFDRDGKGYITMDDLVKLCKAVDEYIPREELREMFVLADLDGKGKVTKDEFIKIMLKTNLFR</sequence>
<dbReference type="PROSITE" id="PS50222">
    <property type="entry name" value="EF_HAND_2"/>
    <property type="match status" value="2"/>
</dbReference>
<reference evidence="11" key="1">
    <citation type="submission" date="2009-08" db="EMBL/GenBank/DDBJ databases">
        <title>Annotation of Salpingoeca rosetta.</title>
        <authorList>
            <consortium name="The Broad Institute Genome Sequencing Platform"/>
            <person name="Russ C."/>
            <person name="Cuomo C."/>
            <person name="Burger G."/>
            <person name="Gray M.W."/>
            <person name="Holland P.W.H."/>
            <person name="King N."/>
            <person name="Lang F.B.F."/>
            <person name="Roger A.J."/>
            <person name="Ruiz-Trillo I."/>
            <person name="Young S.K."/>
            <person name="Zeng Q."/>
            <person name="Gargeya S."/>
            <person name="Alvarado L."/>
            <person name="Berlin A."/>
            <person name="Chapman S.B."/>
            <person name="Chen Z."/>
            <person name="Freedman E."/>
            <person name="Gellesch M."/>
            <person name="Goldberg J."/>
            <person name="Griggs A."/>
            <person name="Gujja S."/>
            <person name="Heilman E."/>
            <person name="Heiman D."/>
            <person name="Howarth C."/>
            <person name="Mehta T."/>
            <person name="Neiman D."/>
            <person name="Pearson M."/>
            <person name="Roberts A."/>
            <person name="Saif S."/>
            <person name="Shea T."/>
            <person name="Shenoy N."/>
            <person name="Sisk P."/>
            <person name="Stolte C."/>
            <person name="Sykes S."/>
            <person name="White J."/>
            <person name="Yandava C."/>
            <person name="Haas B."/>
            <person name="Nusbaum C."/>
            <person name="Birren B."/>
        </authorList>
    </citation>
    <scope>NUCLEOTIDE SEQUENCE [LARGE SCALE GENOMIC DNA]</scope>
    <source>
        <strain evidence="11">ATCC 50818</strain>
    </source>
</reference>
<dbReference type="HAMAP" id="MF_00754">
    <property type="entry name" value="RNase_P_1"/>
    <property type="match status" value="1"/>
</dbReference>
<dbReference type="InterPro" id="IPR002730">
    <property type="entry name" value="Rpp29/RNP1"/>
</dbReference>
<comment type="similarity">
    <text evidence="2">Belongs to the eukaryotic/archaeal RNase P protein component 1 family.</text>
</comment>
<dbReference type="SUPFAM" id="SSF47473">
    <property type="entry name" value="EF-hand"/>
    <property type="match status" value="1"/>
</dbReference>
<dbReference type="SMART" id="SM00054">
    <property type="entry name" value="EFh"/>
    <property type="match status" value="2"/>
</dbReference>
<evidence type="ECO:0000256" key="3">
    <source>
        <dbReference type="ARBA" id="ARBA00022490"/>
    </source>
</evidence>
<dbReference type="GO" id="GO:0033204">
    <property type="term" value="F:ribonuclease P RNA binding"/>
    <property type="evidence" value="ECO:0007669"/>
    <property type="project" value="InterPro"/>
</dbReference>
<dbReference type="eggNOG" id="KOG0028">
    <property type="taxonomic scope" value="Eukaryota"/>
</dbReference>
<feature type="domain" description="EF-hand" evidence="10">
    <location>
        <begin position="276"/>
        <end position="311"/>
    </location>
</feature>
<feature type="compositionally biased region" description="Basic and acidic residues" evidence="9">
    <location>
        <begin position="9"/>
        <end position="29"/>
    </location>
</feature>
<dbReference type="RefSeq" id="XP_004994193.1">
    <property type="nucleotide sequence ID" value="XM_004994136.1"/>
</dbReference>
<keyword evidence="6" id="KW-0677">Repeat</keyword>
<keyword evidence="7" id="KW-0255">Endonuclease</keyword>
<evidence type="ECO:0000256" key="9">
    <source>
        <dbReference type="SAM" id="MobiDB-lite"/>
    </source>
</evidence>
<dbReference type="InterPro" id="IPR023534">
    <property type="entry name" value="Rof/RNase_P-like"/>
</dbReference>
<feature type="region of interest" description="Disordered" evidence="9">
    <location>
        <begin position="1"/>
        <end position="29"/>
    </location>
</feature>
<evidence type="ECO:0000256" key="2">
    <source>
        <dbReference type="ARBA" id="ARBA00006181"/>
    </source>
</evidence>
<dbReference type="OrthoDB" id="124041at2759"/>
<accession>F2U8V9</accession>
<dbReference type="eggNOG" id="KOG4046">
    <property type="taxonomic scope" value="Eukaryota"/>
</dbReference>
<dbReference type="Proteomes" id="UP000007799">
    <property type="component" value="Unassembled WGS sequence"/>
</dbReference>